<dbReference type="Proteomes" id="UP000318416">
    <property type="component" value="Unassembled WGS sequence"/>
</dbReference>
<accession>A0A561EJ92</accession>
<name>A0A561EJ92_9ACTN</name>
<sequence>MARLVVEDDELIVHLSWWEKVAARRRDVRAPVSAIHQVSVEPDWWRALRGVRGRGTWIPGVLSYGIRPHPQGKDFTAVRVRAHQPVVCVDLWRSSPYARLAVTDPDPDGTARAIRTAAGI</sequence>
<comment type="caution">
    <text evidence="1">The sequence shown here is derived from an EMBL/GenBank/DDBJ whole genome shotgun (WGS) entry which is preliminary data.</text>
</comment>
<gene>
    <name evidence="1" type="ORF">FB465_0606</name>
</gene>
<organism evidence="1 2">
    <name type="scientific">Kitasatospora atroaurantiaca</name>
    <dbReference type="NCBI Taxonomy" id="285545"/>
    <lineage>
        <taxon>Bacteria</taxon>
        <taxon>Bacillati</taxon>
        <taxon>Actinomycetota</taxon>
        <taxon>Actinomycetes</taxon>
        <taxon>Kitasatosporales</taxon>
        <taxon>Streptomycetaceae</taxon>
        <taxon>Kitasatospora</taxon>
    </lineage>
</organism>
<keyword evidence="2" id="KW-1185">Reference proteome</keyword>
<evidence type="ECO:0000313" key="2">
    <source>
        <dbReference type="Proteomes" id="UP000318416"/>
    </source>
</evidence>
<protein>
    <submittedName>
        <fullName evidence="1">Uncharacterized protein</fullName>
    </submittedName>
</protein>
<dbReference type="AlphaFoldDB" id="A0A561EJ92"/>
<dbReference type="OrthoDB" id="530515at2"/>
<dbReference type="RefSeq" id="WP_145787327.1">
    <property type="nucleotide sequence ID" value="NZ_BAAABR010000004.1"/>
</dbReference>
<dbReference type="EMBL" id="VIVR01000001">
    <property type="protein sequence ID" value="TWE15681.1"/>
    <property type="molecule type" value="Genomic_DNA"/>
</dbReference>
<reference evidence="1 2" key="1">
    <citation type="submission" date="2019-06" db="EMBL/GenBank/DDBJ databases">
        <title>Sequencing the genomes of 1000 actinobacteria strains.</title>
        <authorList>
            <person name="Klenk H.-P."/>
        </authorList>
    </citation>
    <scope>NUCLEOTIDE SEQUENCE [LARGE SCALE GENOMIC DNA]</scope>
    <source>
        <strain evidence="1 2">DSM 41649</strain>
    </source>
</reference>
<evidence type="ECO:0000313" key="1">
    <source>
        <dbReference type="EMBL" id="TWE15681.1"/>
    </source>
</evidence>
<proteinExistence type="predicted"/>